<organism evidence="5 6">
    <name type="scientific">Butyricicoccus pullicaecorum</name>
    <dbReference type="NCBI Taxonomy" id="501571"/>
    <lineage>
        <taxon>Bacteria</taxon>
        <taxon>Bacillati</taxon>
        <taxon>Bacillota</taxon>
        <taxon>Clostridia</taxon>
        <taxon>Eubacteriales</taxon>
        <taxon>Butyricicoccaceae</taxon>
        <taxon>Butyricicoccus</taxon>
    </lineage>
</organism>
<keyword evidence="2" id="KW-0238">DNA-binding</keyword>
<dbReference type="CDD" id="cd01542">
    <property type="entry name" value="PBP1_TreR-like"/>
    <property type="match status" value="1"/>
</dbReference>
<dbReference type="GO" id="GO:0003700">
    <property type="term" value="F:DNA-binding transcription factor activity"/>
    <property type="evidence" value="ECO:0007669"/>
    <property type="project" value="TreeGrafter"/>
</dbReference>
<dbReference type="InterPro" id="IPR046335">
    <property type="entry name" value="LacI/GalR-like_sensor"/>
</dbReference>
<dbReference type="Proteomes" id="UP000195897">
    <property type="component" value="Unassembled WGS sequence"/>
</dbReference>
<dbReference type="RefSeq" id="WP_087369941.1">
    <property type="nucleotide sequence ID" value="NZ_NFKK01000001.1"/>
</dbReference>
<protein>
    <submittedName>
        <fullName evidence="5">LacI family transcriptional regulator</fullName>
    </submittedName>
</protein>
<dbReference type="PROSITE" id="PS00356">
    <property type="entry name" value="HTH_LACI_1"/>
    <property type="match status" value="1"/>
</dbReference>
<dbReference type="InterPro" id="IPR000843">
    <property type="entry name" value="HTH_LacI"/>
</dbReference>
<dbReference type="PANTHER" id="PTHR30146:SF154">
    <property type="entry name" value="TRANSCRIPTION REGULATOR, MEMBER OF GALR FAMILY"/>
    <property type="match status" value="1"/>
</dbReference>
<keyword evidence="3" id="KW-0804">Transcription</keyword>
<proteinExistence type="predicted"/>
<dbReference type="GO" id="GO:0000976">
    <property type="term" value="F:transcription cis-regulatory region binding"/>
    <property type="evidence" value="ECO:0007669"/>
    <property type="project" value="TreeGrafter"/>
</dbReference>
<dbReference type="EMBL" id="NFKK01000001">
    <property type="protein sequence ID" value="OUP54514.1"/>
    <property type="molecule type" value="Genomic_DNA"/>
</dbReference>
<evidence type="ECO:0000313" key="5">
    <source>
        <dbReference type="EMBL" id="OUP54514.1"/>
    </source>
</evidence>
<dbReference type="AlphaFoldDB" id="A0A1Y4LCT1"/>
<name>A0A1Y4LCT1_9FIRM</name>
<evidence type="ECO:0000256" key="1">
    <source>
        <dbReference type="ARBA" id="ARBA00023015"/>
    </source>
</evidence>
<dbReference type="SMART" id="SM00354">
    <property type="entry name" value="HTH_LACI"/>
    <property type="match status" value="1"/>
</dbReference>
<evidence type="ECO:0000256" key="2">
    <source>
        <dbReference type="ARBA" id="ARBA00023125"/>
    </source>
</evidence>
<gene>
    <name evidence="5" type="ORF">B5F17_01030</name>
</gene>
<dbReference type="InterPro" id="IPR010982">
    <property type="entry name" value="Lambda_DNA-bd_dom_sf"/>
</dbReference>
<comment type="caution">
    <text evidence="5">The sequence shown here is derived from an EMBL/GenBank/DDBJ whole genome shotgun (WGS) entry which is preliminary data.</text>
</comment>
<evidence type="ECO:0000259" key="4">
    <source>
        <dbReference type="PROSITE" id="PS50932"/>
    </source>
</evidence>
<feature type="domain" description="HTH lacI-type" evidence="4">
    <location>
        <begin position="1"/>
        <end position="54"/>
    </location>
</feature>
<keyword evidence="1" id="KW-0805">Transcription regulation</keyword>
<reference evidence="6" key="1">
    <citation type="submission" date="2017-04" db="EMBL/GenBank/DDBJ databases">
        <title>Function of individual gut microbiota members based on whole genome sequencing of pure cultures obtained from chicken caecum.</title>
        <authorList>
            <person name="Medvecky M."/>
            <person name="Cejkova D."/>
            <person name="Polansky O."/>
            <person name="Karasova D."/>
            <person name="Kubasova T."/>
            <person name="Cizek A."/>
            <person name="Rychlik I."/>
        </authorList>
    </citation>
    <scope>NUCLEOTIDE SEQUENCE [LARGE SCALE GENOMIC DNA]</scope>
    <source>
        <strain evidence="6">An180</strain>
    </source>
</reference>
<dbReference type="Pfam" id="PF00356">
    <property type="entry name" value="LacI"/>
    <property type="match status" value="1"/>
</dbReference>
<accession>A0A1Y4LCT1</accession>
<dbReference type="CDD" id="cd01392">
    <property type="entry name" value="HTH_LacI"/>
    <property type="match status" value="1"/>
</dbReference>
<dbReference type="PANTHER" id="PTHR30146">
    <property type="entry name" value="LACI-RELATED TRANSCRIPTIONAL REPRESSOR"/>
    <property type="match status" value="1"/>
</dbReference>
<evidence type="ECO:0000313" key="6">
    <source>
        <dbReference type="Proteomes" id="UP000195897"/>
    </source>
</evidence>
<dbReference type="Pfam" id="PF13377">
    <property type="entry name" value="Peripla_BP_3"/>
    <property type="match status" value="1"/>
</dbReference>
<dbReference type="SUPFAM" id="SSF47413">
    <property type="entry name" value="lambda repressor-like DNA-binding domains"/>
    <property type="match status" value="1"/>
</dbReference>
<dbReference type="InterPro" id="IPR028082">
    <property type="entry name" value="Peripla_BP_I"/>
</dbReference>
<dbReference type="Gene3D" id="3.40.50.2300">
    <property type="match status" value="2"/>
</dbReference>
<dbReference type="Gene3D" id="1.10.260.40">
    <property type="entry name" value="lambda repressor-like DNA-binding domains"/>
    <property type="match status" value="1"/>
</dbReference>
<sequence length="328" mass="35740">MTIAEIAARAGVSKTAVSRYLNDGYVSAEKREAIRCVIEETGYVPSRQAQMLRTGQSGLIGVILPRINSESIGRIVRGISRVLGDSRFQLLLANTDNHAEKELEYLEVFRKGRVDGILLVATMLTPAHRKAIRECQVPVVVEGQCLSDASCVYHDDQGAAHALTTELIEAGCRKIAYFGVTTRDKAAGLARRHGFLEALAEAEIPADDALMQTCDFSVESGTEACRNLLQNGTAFDGIFCATDSIAIGAMEALHEAGIKMPDEVKVVGVGHARISGLVRPKLTTAHYFYEKSGEEAARILLEIIRDGVDMHQQIKLGYEIVRRESTGH</sequence>
<evidence type="ECO:0000256" key="3">
    <source>
        <dbReference type="ARBA" id="ARBA00023163"/>
    </source>
</evidence>
<dbReference type="PROSITE" id="PS50932">
    <property type="entry name" value="HTH_LACI_2"/>
    <property type="match status" value="1"/>
</dbReference>
<dbReference type="SUPFAM" id="SSF53822">
    <property type="entry name" value="Periplasmic binding protein-like I"/>
    <property type="match status" value="1"/>
</dbReference>